<name>A0A167DAD5_9GAMM</name>
<reference evidence="8 9" key="1">
    <citation type="submission" date="2013-07" db="EMBL/GenBank/DDBJ databases">
        <title>Comparative Genomic and Metabolomic Analysis of Twelve Strains of Pseudoalteromonas luteoviolacea.</title>
        <authorList>
            <person name="Vynne N.G."/>
            <person name="Mansson M."/>
            <person name="Gram L."/>
        </authorList>
    </citation>
    <scope>NUCLEOTIDE SEQUENCE [LARGE SCALE GENOMIC DNA]</scope>
    <source>
        <strain evidence="8 9">DSM 6061</strain>
    </source>
</reference>
<evidence type="ECO:0000256" key="1">
    <source>
        <dbReference type="ARBA" id="ARBA00004651"/>
    </source>
</evidence>
<dbReference type="AlphaFoldDB" id="A0A167DAD5"/>
<gene>
    <name evidence="8" type="ORF">N475_06150</name>
</gene>
<keyword evidence="9" id="KW-1185">Reference proteome</keyword>
<keyword evidence="4 6" id="KW-1133">Transmembrane helix</keyword>
<protein>
    <submittedName>
        <fullName evidence="8">Transporter</fullName>
    </submittedName>
</protein>
<accession>A0A167DAD5</accession>
<evidence type="ECO:0000313" key="8">
    <source>
        <dbReference type="EMBL" id="KZN48608.1"/>
    </source>
</evidence>
<feature type="transmembrane region" description="Helical" evidence="6">
    <location>
        <begin position="153"/>
        <end position="170"/>
    </location>
</feature>
<feature type="transmembrane region" description="Helical" evidence="6">
    <location>
        <begin position="67"/>
        <end position="92"/>
    </location>
</feature>
<evidence type="ECO:0000259" key="7">
    <source>
        <dbReference type="Pfam" id="PF06271"/>
    </source>
</evidence>
<evidence type="ECO:0000256" key="4">
    <source>
        <dbReference type="ARBA" id="ARBA00022989"/>
    </source>
</evidence>
<evidence type="ECO:0000256" key="3">
    <source>
        <dbReference type="ARBA" id="ARBA00022692"/>
    </source>
</evidence>
<dbReference type="PATRIC" id="fig|1365250.3.peg.81"/>
<keyword evidence="3 6" id="KW-0812">Transmembrane</keyword>
<keyword evidence="2" id="KW-1003">Cell membrane</keyword>
<feature type="transmembrane region" description="Helical" evidence="6">
    <location>
        <begin position="182"/>
        <end position="204"/>
    </location>
</feature>
<organism evidence="8 9">
    <name type="scientific">Pseudoalteromonas luteoviolacea DSM 6061</name>
    <dbReference type="NCBI Taxonomy" id="1365250"/>
    <lineage>
        <taxon>Bacteria</taxon>
        <taxon>Pseudomonadati</taxon>
        <taxon>Pseudomonadota</taxon>
        <taxon>Gammaproteobacteria</taxon>
        <taxon>Alteromonadales</taxon>
        <taxon>Pseudoalteromonadaceae</taxon>
        <taxon>Pseudoalteromonas</taxon>
    </lineage>
</organism>
<dbReference type="Proteomes" id="UP000076643">
    <property type="component" value="Unassembled WGS sequence"/>
</dbReference>
<evidence type="ECO:0000256" key="5">
    <source>
        <dbReference type="ARBA" id="ARBA00023136"/>
    </source>
</evidence>
<evidence type="ECO:0000256" key="6">
    <source>
        <dbReference type="SAM" id="Phobius"/>
    </source>
</evidence>
<evidence type="ECO:0000256" key="2">
    <source>
        <dbReference type="ARBA" id="ARBA00022475"/>
    </source>
</evidence>
<feature type="domain" description="RDD" evidence="7">
    <location>
        <begin position="60"/>
        <end position="216"/>
    </location>
</feature>
<sequence length="223" mass="25400">MDNKPNFSEFTYDELLDAEKHIDKDIYPERYEAVIKLLNDPEHLPQPKKEFAQDMEVCKYSTFWPRFWAAAIDGILFALLLYIECLIFGVEYSAQDKFLQALNGVQFALYAIFMHGYFGQTLGKMVMGVKVLNHDTETKINVKQALRRESVNLALNIAWVLIILTVAATLEMTGTISVGLSYAVIGFGILAIVWGVSEFVTMLFNDKRRAIHDYIGKTVVVRT</sequence>
<dbReference type="InterPro" id="IPR051791">
    <property type="entry name" value="Pra-immunoreactive"/>
</dbReference>
<comment type="subcellular location">
    <subcellularLocation>
        <location evidence="1">Cell membrane</location>
        <topology evidence="1">Multi-pass membrane protein</topology>
    </subcellularLocation>
</comment>
<proteinExistence type="predicted"/>
<dbReference type="EMBL" id="AUYB01000002">
    <property type="protein sequence ID" value="KZN48608.1"/>
    <property type="molecule type" value="Genomic_DNA"/>
</dbReference>
<dbReference type="InterPro" id="IPR010432">
    <property type="entry name" value="RDD"/>
</dbReference>
<dbReference type="RefSeq" id="WP_063358098.1">
    <property type="nucleotide sequence ID" value="NZ_AQHB01000041.1"/>
</dbReference>
<dbReference type="GO" id="GO:0005886">
    <property type="term" value="C:plasma membrane"/>
    <property type="evidence" value="ECO:0007669"/>
    <property type="project" value="UniProtKB-SubCell"/>
</dbReference>
<dbReference type="PANTHER" id="PTHR36115:SF4">
    <property type="entry name" value="MEMBRANE PROTEIN"/>
    <property type="match status" value="1"/>
</dbReference>
<dbReference type="PANTHER" id="PTHR36115">
    <property type="entry name" value="PROLINE-RICH ANTIGEN HOMOLOG-RELATED"/>
    <property type="match status" value="1"/>
</dbReference>
<comment type="caution">
    <text evidence="8">The sequence shown here is derived from an EMBL/GenBank/DDBJ whole genome shotgun (WGS) entry which is preliminary data.</text>
</comment>
<keyword evidence="5 6" id="KW-0472">Membrane</keyword>
<evidence type="ECO:0000313" key="9">
    <source>
        <dbReference type="Proteomes" id="UP000076643"/>
    </source>
</evidence>
<dbReference type="Pfam" id="PF06271">
    <property type="entry name" value="RDD"/>
    <property type="match status" value="1"/>
</dbReference>